<organism evidence="3 4">
    <name type="scientific">Microvirga arsenatis</name>
    <dbReference type="NCBI Taxonomy" id="2692265"/>
    <lineage>
        <taxon>Bacteria</taxon>
        <taxon>Pseudomonadati</taxon>
        <taxon>Pseudomonadota</taxon>
        <taxon>Alphaproteobacteria</taxon>
        <taxon>Hyphomicrobiales</taxon>
        <taxon>Methylobacteriaceae</taxon>
        <taxon>Microvirga</taxon>
    </lineage>
</organism>
<feature type="transmembrane region" description="Helical" evidence="1">
    <location>
        <begin position="35"/>
        <end position="57"/>
    </location>
</feature>
<feature type="transmembrane region" description="Helical" evidence="1">
    <location>
        <begin position="12"/>
        <end position="29"/>
    </location>
</feature>
<feature type="transmembrane region" description="Helical" evidence="1">
    <location>
        <begin position="92"/>
        <end position="112"/>
    </location>
</feature>
<keyword evidence="1" id="KW-0812">Transmembrane</keyword>
<reference evidence="3 4" key="1">
    <citation type="submission" date="2020-01" db="EMBL/GenBank/DDBJ databases">
        <title>Microvirga sp. nov., an arsenate reduction bacterium isolated from Tibet hotspring sediments.</title>
        <authorList>
            <person name="Yuan C.-G."/>
        </authorList>
    </citation>
    <scope>NUCLEOTIDE SEQUENCE [LARGE SCALE GENOMIC DNA]</scope>
    <source>
        <strain evidence="3 4">SYSU G3D203</strain>
    </source>
</reference>
<evidence type="ECO:0000313" key="4">
    <source>
        <dbReference type="Proteomes" id="UP000818323"/>
    </source>
</evidence>
<feature type="domain" description="SPW repeat-containing integral membrane" evidence="2">
    <location>
        <begin position="9"/>
        <end position="106"/>
    </location>
</feature>
<protein>
    <recommendedName>
        <fullName evidence="2">SPW repeat-containing integral membrane domain-containing protein</fullName>
    </recommendedName>
</protein>
<dbReference type="Pfam" id="PF03779">
    <property type="entry name" value="SPW"/>
    <property type="match status" value="1"/>
</dbReference>
<accession>A0ABW9YSB4</accession>
<dbReference type="EMBL" id="JAAAXJ010000001">
    <property type="protein sequence ID" value="NBJ23197.1"/>
    <property type="molecule type" value="Genomic_DNA"/>
</dbReference>
<dbReference type="InterPro" id="IPR005530">
    <property type="entry name" value="SPW"/>
</dbReference>
<evidence type="ECO:0000259" key="2">
    <source>
        <dbReference type="Pfam" id="PF03779"/>
    </source>
</evidence>
<comment type="caution">
    <text evidence="3">The sequence shown here is derived from an EMBL/GenBank/DDBJ whole genome shotgun (WGS) entry which is preliminary data.</text>
</comment>
<dbReference type="Proteomes" id="UP000818323">
    <property type="component" value="Unassembled WGS sequence"/>
</dbReference>
<name>A0ABW9YSB4_9HYPH</name>
<gene>
    <name evidence="3" type="ORF">GR303_02330</name>
</gene>
<keyword evidence="4" id="KW-1185">Reference proteome</keyword>
<keyword evidence="1" id="KW-1133">Transmembrane helix</keyword>
<evidence type="ECO:0000256" key="1">
    <source>
        <dbReference type="SAM" id="Phobius"/>
    </source>
</evidence>
<feature type="transmembrane region" description="Helical" evidence="1">
    <location>
        <begin position="69"/>
        <end position="86"/>
    </location>
</feature>
<proteinExistence type="predicted"/>
<keyword evidence="1" id="KW-0472">Membrane</keyword>
<evidence type="ECO:0000313" key="3">
    <source>
        <dbReference type="EMBL" id="NBJ23197.1"/>
    </source>
</evidence>
<sequence>MRFLPTRLHGAIDYLWGLALLSTPWLLGFDDVPAATWVAVVFGVGAILYSALTAYELGLLKILPMPMHLILDGIGGIVLAASPWLFGFADRVYLPHLLFGLFSVVACLITRLEPTLVNGRREPA</sequence>
<dbReference type="RefSeq" id="WP_161721786.1">
    <property type="nucleotide sequence ID" value="NZ_JAAAXI010000002.1"/>
</dbReference>